<reference evidence="2" key="1">
    <citation type="submission" date="2020-11" db="EMBL/GenBank/DDBJ databases">
        <authorList>
            <person name="Tran Van P."/>
        </authorList>
    </citation>
    <scope>NUCLEOTIDE SEQUENCE</scope>
</reference>
<feature type="transmembrane region" description="Helical" evidence="1">
    <location>
        <begin position="43"/>
        <end position="68"/>
    </location>
</feature>
<dbReference type="EMBL" id="CAJPVJ010000275">
    <property type="protein sequence ID" value="CAG2161903.1"/>
    <property type="molecule type" value="Genomic_DNA"/>
</dbReference>
<proteinExistence type="predicted"/>
<keyword evidence="1" id="KW-1133">Transmembrane helix</keyword>
<evidence type="ECO:0000313" key="2">
    <source>
        <dbReference type="EMBL" id="CAD7638626.1"/>
    </source>
</evidence>
<dbReference type="EMBL" id="OC915100">
    <property type="protein sequence ID" value="CAD7638626.1"/>
    <property type="molecule type" value="Genomic_DNA"/>
</dbReference>
<sequence>MSAFVKNKDINLCIIYFASAKVFQSSSQNSLFIWSHELLPISYYYSVITLCETVSQLALISVPLIIFYSKKKEVIVMNGITLSLCLSIFGTLLLISALLGFTLPDTNHHKVSNSWHQNNTTLANHCQWSDVSQYPNHKKTLKNGILKNNGPQQQSPMISLLRKQELMRQKDYELEANDRITELNDSPNEICTIRVTFRTLDIEFFRLFSI</sequence>
<keyword evidence="1" id="KW-0812">Transmembrane</keyword>
<dbReference type="Proteomes" id="UP000728032">
    <property type="component" value="Unassembled WGS sequence"/>
</dbReference>
<dbReference type="AlphaFoldDB" id="A0A7R9LBH5"/>
<dbReference type="OrthoDB" id="2544694at2759"/>
<evidence type="ECO:0000313" key="3">
    <source>
        <dbReference type="Proteomes" id="UP000728032"/>
    </source>
</evidence>
<protein>
    <submittedName>
        <fullName evidence="2">Uncharacterized protein</fullName>
    </submittedName>
</protein>
<keyword evidence="3" id="KW-1185">Reference proteome</keyword>
<accession>A0A7R9LBH5</accession>
<organism evidence="2">
    <name type="scientific">Oppiella nova</name>
    <dbReference type="NCBI Taxonomy" id="334625"/>
    <lineage>
        <taxon>Eukaryota</taxon>
        <taxon>Metazoa</taxon>
        <taxon>Ecdysozoa</taxon>
        <taxon>Arthropoda</taxon>
        <taxon>Chelicerata</taxon>
        <taxon>Arachnida</taxon>
        <taxon>Acari</taxon>
        <taxon>Acariformes</taxon>
        <taxon>Sarcoptiformes</taxon>
        <taxon>Oribatida</taxon>
        <taxon>Brachypylina</taxon>
        <taxon>Oppioidea</taxon>
        <taxon>Oppiidae</taxon>
        <taxon>Oppiella</taxon>
    </lineage>
</organism>
<gene>
    <name evidence="2" type="ORF">ONB1V03_LOCUS1504</name>
</gene>
<feature type="transmembrane region" description="Helical" evidence="1">
    <location>
        <begin position="80"/>
        <end position="103"/>
    </location>
</feature>
<evidence type="ECO:0000256" key="1">
    <source>
        <dbReference type="SAM" id="Phobius"/>
    </source>
</evidence>
<keyword evidence="1" id="KW-0472">Membrane</keyword>
<name>A0A7R9LBH5_9ACAR</name>